<feature type="domain" description="DDE-1" evidence="1">
    <location>
        <begin position="211"/>
        <end position="375"/>
    </location>
</feature>
<name>A0A397BI02_APHAT</name>
<evidence type="ECO:0000259" key="1">
    <source>
        <dbReference type="Pfam" id="PF03184"/>
    </source>
</evidence>
<gene>
    <name evidence="2" type="ORF">DYB25_004091</name>
</gene>
<dbReference type="VEuPathDB" id="FungiDB:H257_15719"/>
<dbReference type="PANTHER" id="PTHR19303:SF57">
    <property type="entry name" value="HTH CENPB-TYPE DOMAIN-CONTAINING PROTEIN"/>
    <property type="match status" value="1"/>
</dbReference>
<dbReference type="InterPro" id="IPR004875">
    <property type="entry name" value="DDE_SF_endonuclease_dom"/>
</dbReference>
<dbReference type="InterPro" id="IPR050863">
    <property type="entry name" value="CenT-Element_Derived"/>
</dbReference>
<sequence length="383" mass="44062">MTPRRPQISYTLATKRQLLMRFDEAGVSSRKFCTEHGIPRSTWKTWLTLRAKLTTTTRNKKRATLGGQGAKSIIPFQHDLLTFMKDVRRDEHILTSMHMINFMKTYHKAWLDEYTAAKPDPYKSLLQLCQSFAKRHRFSQRVPCFTKQPEGDLLRIRDEFAADFWNKYKHQSPQDIINADETAVYYDMPPGRIWAEIGKSSKVDKTQKHSDRITAVLSCRADGSKLPIFFIVHGTPGGMIDMRELRTYPDGHAYDVQESGWMDARVWRNYLDMLQSHILGPTVVLVDNFDAHVTQQSKDIVATDLFSVLEPLPANCTSVCQPLDVGVMGPFKKIMRMLWLEEAPVRTAPEKRLAMIKRSIKAWDMITNDAVKKSFVKALPEPI</sequence>
<dbReference type="AlphaFoldDB" id="A0A397BI02"/>
<dbReference type="Pfam" id="PF03184">
    <property type="entry name" value="DDE_1"/>
    <property type="match status" value="1"/>
</dbReference>
<reference evidence="2 3" key="1">
    <citation type="submission" date="2018-08" db="EMBL/GenBank/DDBJ databases">
        <title>Aphanomyces genome sequencing and annotation.</title>
        <authorList>
            <person name="Minardi D."/>
            <person name="Oidtmann B."/>
            <person name="Van Der Giezen M."/>
            <person name="Studholme D.J."/>
        </authorList>
    </citation>
    <scope>NUCLEOTIDE SEQUENCE [LARGE SCALE GENOMIC DNA]</scope>
    <source>
        <strain evidence="2 3">Yx</strain>
    </source>
</reference>
<comment type="caution">
    <text evidence="2">The sequence shown here is derived from an EMBL/GenBank/DDBJ whole genome shotgun (WGS) entry which is preliminary data.</text>
</comment>
<evidence type="ECO:0000313" key="3">
    <source>
        <dbReference type="Proteomes" id="UP000266239"/>
    </source>
</evidence>
<dbReference type="PANTHER" id="PTHR19303">
    <property type="entry name" value="TRANSPOSON"/>
    <property type="match status" value="1"/>
</dbReference>
<protein>
    <recommendedName>
        <fullName evidence="1">DDE-1 domain-containing protein</fullName>
    </recommendedName>
</protein>
<dbReference type="EMBL" id="QUTA01004977">
    <property type="protein sequence ID" value="RHY17676.1"/>
    <property type="molecule type" value="Genomic_DNA"/>
</dbReference>
<dbReference type="GO" id="GO:0005634">
    <property type="term" value="C:nucleus"/>
    <property type="evidence" value="ECO:0007669"/>
    <property type="project" value="TreeGrafter"/>
</dbReference>
<organism evidence="2 3">
    <name type="scientific">Aphanomyces astaci</name>
    <name type="common">Crayfish plague agent</name>
    <dbReference type="NCBI Taxonomy" id="112090"/>
    <lineage>
        <taxon>Eukaryota</taxon>
        <taxon>Sar</taxon>
        <taxon>Stramenopiles</taxon>
        <taxon>Oomycota</taxon>
        <taxon>Saprolegniomycetes</taxon>
        <taxon>Saprolegniales</taxon>
        <taxon>Verrucalvaceae</taxon>
        <taxon>Aphanomyces</taxon>
    </lineage>
</organism>
<dbReference type="Proteomes" id="UP000266239">
    <property type="component" value="Unassembled WGS sequence"/>
</dbReference>
<proteinExistence type="predicted"/>
<evidence type="ECO:0000313" key="2">
    <source>
        <dbReference type="EMBL" id="RHY17676.1"/>
    </source>
</evidence>
<dbReference type="GO" id="GO:0003677">
    <property type="term" value="F:DNA binding"/>
    <property type="evidence" value="ECO:0007669"/>
    <property type="project" value="TreeGrafter"/>
</dbReference>
<accession>A0A397BI02</accession>